<dbReference type="EMBL" id="RXLP01000025">
    <property type="protein sequence ID" value="TCD53849.1"/>
    <property type="molecule type" value="Genomic_DNA"/>
</dbReference>
<name>A0A4V2MTV0_9BIFI</name>
<gene>
    <name evidence="1" type="ORF">EJ419_06245</name>
</gene>
<dbReference type="AlphaFoldDB" id="A0A4V2MTV0"/>
<organism evidence="1 2">
    <name type="scientific">Alloscardovia theropitheci</name>
    <dbReference type="NCBI Taxonomy" id="2496842"/>
    <lineage>
        <taxon>Bacteria</taxon>
        <taxon>Bacillati</taxon>
        <taxon>Actinomycetota</taxon>
        <taxon>Actinomycetes</taxon>
        <taxon>Bifidobacteriales</taxon>
        <taxon>Bifidobacteriaceae</taxon>
        <taxon>Alloscardovia</taxon>
    </lineage>
</organism>
<evidence type="ECO:0000313" key="2">
    <source>
        <dbReference type="Proteomes" id="UP000291289"/>
    </source>
</evidence>
<reference evidence="1 2" key="1">
    <citation type="submission" date="2018-12" db="EMBL/GenBank/DDBJ databases">
        <title>Alloscrdovia theropitheci sp. nov: a novel taxon from the feces of the bleeding-herat monkey (Theropithecus geleda).</title>
        <authorList>
            <person name="Modesto M."/>
        </authorList>
    </citation>
    <scope>NUCLEOTIDE SEQUENCE [LARGE SCALE GENOMIC DNA]</scope>
    <source>
        <strain evidence="1 2">GLDI4/2</strain>
    </source>
</reference>
<keyword evidence="2" id="KW-1185">Reference proteome</keyword>
<proteinExistence type="predicted"/>
<evidence type="ECO:0000313" key="1">
    <source>
        <dbReference type="EMBL" id="TCD53849.1"/>
    </source>
</evidence>
<dbReference type="Proteomes" id="UP000291289">
    <property type="component" value="Unassembled WGS sequence"/>
</dbReference>
<dbReference type="OrthoDB" id="3243189at2"/>
<accession>A0A4V2MTV0</accession>
<comment type="caution">
    <text evidence="1">The sequence shown here is derived from an EMBL/GenBank/DDBJ whole genome shotgun (WGS) entry which is preliminary data.</text>
</comment>
<dbReference type="RefSeq" id="WP_131284731.1">
    <property type="nucleotide sequence ID" value="NZ_RXLP01000025.1"/>
</dbReference>
<protein>
    <submittedName>
        <fullName evidence="1">Uncharacterized protein</fullName>
    </submittedName>
</protein>
<sequence length="187" mass="22222">MPQKREFIPIIRTCERCGKQFQVMTRRQARKKFCTPTCRKLFNRDHLQAERDRARDMAYAKLTLKDYERDSMMRTLSEENEKLTTRNKQLVDLIDELTVVLPRMVETGYISVHADSDHAAYWVKRFEKLQLDWKRLLSPPDTIIDTTTTQTREVNSVVSEYTPLVSEHDNDEWDEWNTSIDDGYTII</sequence>